<reference evidence="7" key="1">
    <citation type="submission" date="2021-02" db="EMBL/GenBank/DDBJ databases">
        <title>Abyssanaerobacter marinus gen.nov., sp., nov, anaerobic bacterium isolated from the Onnuri vent field of Indian Ocean and suggestion of Mogibacteriaceae fam. nov., and proposal of reclassification of ambiguous this family's genus member.</title>
        <authorList>
            <person name="Kim Y.J."/>
            <person name="Yang J.-A."/>
        </authorList>
    </citation>
    <scope>NUCLEOTIDE SEQUENCE</scope>
    <source>
        <strain evidence="7">DSM 2634</strain>
    </source>
</reference>
<evidence type="ECO:0000256" key="2">
    <source>
        <dbReference type="ARBA" id="ARBA00024867"/>
    </source>
</evidence>
<dbReference type="SUPFAM" id="SSF55073">
    <property type="entry name" value="Nucleotide cyclase"/>
    <property type="match status" value="1"/>
</dbReference>
<dbReference type="PANTHER" id="PTHR45138">
    <property type="entry name" value="REGULATORY COMPONENTS OF SENSORY TRANSDUCTION SYSTEM"/>
    <property type="match status" value="1"/>
</dbReference>
<dbReference type="RefSeq" id="WP_206583160.1">
    <property type="nucleotide sequence ID" value="NZ_JAFJZZ010000008.1"/>
</dbReference>
<dbReference type="GO" id="GO:0052621">
    <property type="term" value="F:diguanylate cyclase activity"/>
    <property type="evidence" value="ECO:0007669"/>
    <property type="project" value="TreeGrafter"/>
</dbReference>
<dbReference type="Proteomes" id="UP000664545">
    <property type="component" value="Unassembled WGS sequence"/>
</dbReference>
<keyword evidence="8" id="KW-1185">Reference proteome</keyword>
<dbReference type="Pfam" id="PF00990">
    <property type="entry name" value="GGDEF"/>
    <property type="match status" value="1"/>
</dbReference>
<dbReference type="InterPro" id="IPR043128">
    <property type="entry name" value="Rev_trsase/Diguanyl_cyclase"/>
</dbReference>
<evidence type="ECO:0000313" key="8">
    <source>
        <dbReference type="Proteomes" id="UP000664545"/>
    </source>
</evidence>
<dbReference type="SMART" id="SM00267">
    <property type="entry name" value="GGDEF"/>
    <property type="match status" value="1"/>
</dbReference>
<keyword evidence="4" id="KW-0175">Coiled coil</keyword>
<dbReference type="Gene3D" id="3.40.50.2300">
    <property type="match status" value="1"/>
</dbReference>
<gene>
    <name evidence="7" type="ORF">JYB65_13215</name>
</gene>
<dbReference type="InterPro" id="IPR050469">
    <property type="entry name" value="Diguanylate_Cyclase"/>
</dbReference>
<accession>A0A939DAC1</accession>
<dbReference type="Gene3D" id="3.30.70.270">
    <property type="match status" value="1"/>
</dbReference>
<dbReference type="PROSITE" id="PS50110">
    <property type="entry name" value="RESPONSE_REGULATORY"/>
    <property type="match status" value="1"/>
</dbReference>
<dbReference type="GO" id="GO:0000160">
    <property type="term" value="P:phosphorelay signal transduction system"/>
    <property type="evidence" value="ECO:0007669"/>
    <property type="project" value="InterPro"/>
</dbReference>
<dbReference type="InterPro" id="IPR001789">
    <property type="entry name" value="Sig_transdc_resp-reg_receiver"/>
</dbReference>
<evidence type="ECO:0000259" key="6">
    <source>
        <dbReference type="PROSITE" id="PS50887"/>
    </source>
</evidence>
<dbReference type="SMART" id="SM00448">
    <property type="entry name" value="REC"/>
    <property type="match status" value="1"/>
</dbReference>
<evidence type="ECO:0000256" key="1">
    <source>
        <dbReference type="ARBA" id="ARBA00018672"/>
    </source>
</evidence>
<dbReference type="CDD" id="cd01949">
    <property type="entry name" value="GGDEF"/>
    <property type="match status" value="1"/>
</dbReference>
<feature type="domain" description="Response regulatory" evidence="5">
    <location>
        <begin position="7"/>
        <end position="123"/>
    </location>
</feature>
<dbReference type="NCBIfam" id="TIGR00254">
    <property type="entry name" value="GGDEF"/>
    <property type="match status" value="1"/>
</dbReference>
<dbReference type="PROSITE" id="PS50887">
    <property type="entry name" value="GGDEF"/>
    <property type="match status" value="1"/>
</dbReference>
<feature type="coiled-coil region" evidence="4">
    <location>
        <begin position="125"/>
        <end position="166"/>
    </location>
</feature>
<dbReference type="Pfam" id="PF00072">
    <property type="entry name" value="Response_reg"/>
    <property type="match status" value="1"/>
</dbReference>
<feature type="domain" description="GGDEF" evidence="6">
    <location>
        <begin position="194"/>
        <end position="325"/>
    </location>
</feature>
<dbReference type="GO" id="GO:0043709">
    <property type="term" value="P:cell adhesion involved in single-species biofilm formation"/>
    <property type="evidence" value="ECO:0007669"/>
    <property type="project" value="TreeGrafter"/>
</dbReference>
<dbReference type="InterPro" id="IPR011006">
    <property type="entry name" value="CheY-like_superfamily"/>
</dbReference>
<dbReference type="InterPro" id="IPR029787">
    <property type="entry name" value="Nucleotide_cyclase"/>
</dbReference>
<dbReference type="EMBL" id="JAFJZZ010000008">
    <property type="protein sequence ID" value="MBN7774319.1"/>
    <property type="molecule type" value="Genomic_DNA"/>
</dbReference>
<proteinExistence type="predicted"/>
<dbReference type="AlphaFoldDB" id="A0A939DAC1"/>
<evidence type="ECO:0000259" key="5">
    <source>
        <dbReference type="PROSITE" id="PS50110"/>
    </source>
</evidence>
<evidence type="ECO:0000313" key="7">
    <source>
        <dbReference type="EMBL" id="MBN7774319.1"/>
    </source>
</evidence>
<evidence type="ECO:0000256" key="4">
    <source>
        <dbReference type="SAM" id="Coils"/>
    </source>
</evidence>
<dbReference type="PANTHER" id="PTHR45138:SF9">
    <property type="entry name" value="DIGUANYLATE CYCLASE DGCM-RELATED"/>
    <property type="match status" value="1"/>
</dbReference>
<feature type="modified residue" description="4-aspartylphosphate" evidence="3">
    <location>
        <position position="56"/>
    </location>
</feature>
<evidence type="ECO:0000256" key="3">
    <source>
        <dbReference type="PROSITE-ProRule" id="PRU00169"/>
    </source>
</evidence>
<name>A0A939DAC1_CLOAM</name>
<dbReference type="FunFam" id="3.30.70.270:FF:000001">
    <property type="entry name" value="Diguanylate cyclase domain protein"/>
    <property type="match status" value="1"/>
</dbReference>
<sequence length="325" mass="37194">MQTEMPSVLIVDDSPLNLMFIESILKRNHYKIKTASTGAEAIEVLTNQNPDIILLDIILPDLSGFDLCKSIRSNPDTDSIPIIFISSRSEPDEIQKGLRIGGSDYLIKPFNEIELLARIDNHYKYKKSQDKLKALNEELLKANNMIAKKNEALENALLQLAELATTDSLTNLYNRRYIMERINEEVIRYRQTGRVFSLVICDIDYFKQINDQYGHDFGDYCLKEISKVILINVREADIVSRWGGEEFLIFLSETDKRSAYKLAERIRFAISKMSIRYNDIDISMTVTIGLSEYNGNSKVEESIKRADIALYRGKSDGRNRVVVAS</sequence>
<dbReference type="SUPFAM" id="SSF52172">
    <property type="entry name" value="CheY-like"/>
    <property type="match status" value="1"/>
</dbReference>
<protein>
    <recommendedName>
        <fullName evidence="1">Stage 0 sporulation protein A homolog</fullName>
    </recommendedName>
</protein>
<dbReference type="GO" id="GO:1902201">
    <property type="term" value="P:negative regulation of bacterial-type flagellum-dependent cell motility"/>
    <property type="evidence" value="ECO:0007669"/>
    <property type="project" value="TreeGrafter"/>
</dbReference>
<dbReference type="GO" id="GO:0005886">
    <property type="term" value="C:plasma membrane"/>
    <property type="evidence" value="ECO:0007669"/>
    <property type="project" value="TreeGrafter"/>
</dbReference>
<comment type="caution">
    <text evidence="7">The sequence shown here is derived from an EMBL/GenBank/DDBJ whole genome shotgun (WGS) entry which is preliminary data.</text>
</comment>
<dbReference type="InterPro" id="IPR000160">
    <property type="entry name" value="GGDEF_dom"/>
</dbReference>
<keyword evidence="3" id="KW-0597">Phosphoprotein</keyword>
<organism evidence="7 8">
    <name type="scientific">Clostridium aminobutyricum</name>
    <dbReference type="NCBI Taxonomy" id="33953"/>
    <lineage>
        <taxon>Bacteria</taxon>
        <taxon>Bacillati</taxon>
        <taxon>Bacillota</taxon>
        <taxon>Clostridia</taxon>
        <taxon>Eubacteriales</taxon>
        <taxon>Clostridiaceae</taxon>
        <taxon>Clostridium</taxon>
    </lineage>
</organism>
<comment type="function">
    <text evidence="2">May play the central regulatory role in sporulation. It may be an element of the effector pathway responsible for the activation of sporulation genes in response to nutritional stress. Spo0A may act in concert with spo0H (a sigma factor) to control the expression of some genes that are critical to the sporulation process.</text>
</comment>